<feature type="transmembrane region" description="Helical" evidence="1">
    <location>
        <begin position="72"/>
        <end position="93"/>
    </location>
</feature>
<protein>
    <submittedName>
        <fullName evidence="2">Uncharacterized protein</fullName>
    </submittedName>
</protein>
<feature type="transmembrane region" description="Helical" evidence="1">
    <location>
        <begin position="105"/>
        <end position="126"/>
    </location>
</feature>
<dbReference type="PANTHER" id="PTHR32251">
    <property type="entry name" value="3-OXO-5-ALPHA-STEROID 4-DEHYDROGENASE"/>
    <property type="match status" value="1"/>
</dbReference>
<dbReference type="AlphaFoldDB" id="A0A017SDW2"/>
<dbReference type="PANTHER" id="PTHR32251:SF15">
    <property type="entry name" value="3-OXO-5-ALPHA-STEROID 4-DEHYDROGENASE (DUF1295)"/>
    <property type="match status" value="1"/>
</dbReference>
<organism evidence="2 3">
    <name type="scientific">Aspergillus ruber (strain CBS 135680)</name>
    <dbReference type="NCBI Taxonomy" id="1388766"/>
    <lineage>
        <taxon>Eukaryota</taxon>
        <taxon>Fungi</taxon>
        <taxon>Dikarya</taxon>
        <taxon>Ascomycota</taxon>
        <taxon>Pezizomycotina</taxon>
        <taxon>Eurotiomycetes</taxon>
        <taxon>Eurotiomycetidae</taxon>
        <taxon>Eurotiales</taxon>
        <taxon>Aspergillaceae</taxon>
        <taxon>Aspergillus</taxon>
        <taxon>Aspergillus subgen. Aspergillus</taxon>
    </lineage>
</organism>
<gene>
    <name evidence="2" type="ORF">EURHEDRAFT_515497</name>
</gene>
<dbReference type="PROSITE" id="PS50244">
    <property type="entry name" value="S5A_REDUCTASE"/>
    <property type="match status" value="1"/>
</dbReference>
<accession>A0A017SDW2</accession>
<dbReference type="InterPro" id="IPR010721">
    <property type="entry name" value="UstE-like"/>
</dbReference>
<keyword evidence="1" id="KW-1133">Transmembrane helix</keyword>
<reference evidence="3" key="1">
    <citation type="journal article" date="2014" name="Nat. Commun.">
        <title>Genomic adaptations of the halophilic Dead Sea filamentous fungus Eurotium rubrum.</title>
        <authorList>
            <person name="Kis-Papo T."/>
            <person name="Weig A.R."/>
            <person name="Riley R."/>
            <person name="Persoh D."/>
            <person name="Salamov A."/>
            <person name="Sun H."/>
            <person name="Lipzen A."/>
            <person name="Wasser S.P."/>
            <person name="Rambold G."/>
            <person name="Grigoriev I.V."/>
            <person name="Nevo E."/>
        </authorList>
    </citation>
    <scope>NUCLEOTIDE SEQUENCE [LARGE SCALE GENOMIC DNA]</scope>
    <source>
        <strain evidence="3">CBS 135680</strain>
    </source>
</reference>
<keyword evidence="3" id="KW-1185">Reference proteome</keyword>
<evidence type="ECO:0000313" key="3">
    <source>
        <dbReference type="Proteomes" id="UP000019804"/>
    </source>
</evidence>
<dbReference type="OrthoDB" id="67965at2759"/>
<dbReference type="GeneID" id="63701510"/>
<dbReference type="Gene3D" id="1.20.120.1630">
    <property type="match status" value="1"/>
</dbReference>
<feature type="transmembrane region" description="Helical" evidence="1">
    <location>
        <begin position="146"/>
        <end position="165"/>
    </location>
</feature>
<dbReference type="Pfam" id="PF06966">
    <property type="entry name" value="DUF1295"/>
    <property type="match status" value="1"/>
</dbReference>
<dbReference type="EMBL" id="KK088423">
    <property type="protein sequence ID" value="EYE95198.1"/>
    <property type="molecule type" value="Genomic_DNA"/>
</dbReference>
<proteinExistence type="predicted"/>
<feature type="transmembrane region" description="Helical" evidence="1">
    <location>
        <begin position="205"/>
        <end position="226"/>
    </location>
</feature>
<evidence type="ECO:0000256" key="1">
    <source>
        <dbReference type="SAM" id="Phobius"/>
    </source>
</evidence>
<keyword evidence="1" id="KW-0472">Membrane</keyword>
<name>A0A017SDW2_ASPRC</name>
<keyword evidence="1" id="KW-0812">Transmembrane</keyword>
<dbReference type="Proteomes" id="UP000019804">
    <property type="component" value="Unassembled WGS sequence"/>
</dbReference>
<evidence type="ECO:0000313" key="2">
    <source>
        <dbReference type="EMBL" id="EYE95198.1"/>
    </source>
</evidence>
<dbReference type="GO" id="GO:0016020">
    <property type="term" value="C:membrane"/>
    <property type="evidence" value="ECO:0007669"/>
    <property type="project" value="TreeGrafter"/>
</dbReference>
<sequence length="264" mass="28884">MPGKLHDNVSRIKEPSPLGKSVFVGLRAADVFWQYNLLTRGWGLRLIEKLGGQAVSPLHVFNPLSVTRLQPYFGLVSLLSIGSSVKQIIHMIFVSEQAMSVGSGVAIPAFNTIFNTVNTLLSLWAVTSPVSSVPELGTLTDTLSSSPLVAVGLGAYAIGLLVEAVSEFQRKSFKQDPRNQGKPYGSGLFSLATNINYGGYTVWRAGYAMICGGFAWSATTFGFFFYDFASRGVPVLEEYMTQRYGDAYKQIKSRVRYSLIPGIW</sequence>
<dbReference type="HOGENOM" id="CLU_065850_0_0_1"/>
<dbReference type="STRING" id="1388766.A0A017SDW2"/>
<dbReference type="RefSeq" id="XP_040638886.1">
    <property type="nucleotide sequence ID" value="XM_040786386.1"/>
</dbReference>